<dbReference type="AlphaFoldDB" id="A0AAD9RZS0"/>
<comment type="caution">
    <text evidence="2">The sequence shown here is derived from an EMBL/GenBank/DDBJ whole genome shotgun (WGS) entry which is preliminary data.</text>
</comment>
<protein>
    <submittedName>
        <fullName evidence="2">Uncharacterized protein</fullName>
    </submittedName>
</protein>
<evidence type="ECO:0000313" key="2">
    <source>
        <dbReference type="EMBL" id="KAK2588613.1"/>
    </source>
</evidence>
<gene>
    <name evidence="2" type="ORF">KPH14_006382</name>
</gene>
<sequence>MTRRNVEWNENCDECSVKYLHAKDNPSPAPSPSTRSPSPANVVVGTTTTTIGTTTYNSNGSTRSSLLSSPQLYEAGTVLPTYFTPPQPSHLVE</sequence>
<dbReference type="Proteomes" id="UP001258017">
    <property type="component" value="Unassembled WGS sequence"/>
</dbReference>
<proteinExistence type="predicted"/>
<name>A0AAD9RZS0_9HYME</name>
<evidence type="ECO:0000256" key="1">
    <source>
        <dbReference type="SAM" id="MobiDB-lite"/>
    </source>
</evidence>
<feature type="region of interest" description="Disordered" evidence="1">
    <location>
        <begin position="22"/>
        <end position="41"/>
    </location>
</feature>
<keyword evidence="3" id="KW-1185">Reference proteome</keyword>
<organism evidence="2 3">
    <name type="scientific">Odynerus spinipes</name>
    <dbReference type="NCBI Taxonomy" id="1348599"/>
    <lineage>
        <taxon>Eukaryota</taxon>
        <taxon>Metazoa</taxon>
        <taxon>Ecdysozoa</taxon>
        <taxon>Arthropoda</taxon>
        <taxon>Hexapoda</taxon>
        <taxon>Insecta</taxon>
        <taxon>Pterygota</taxon>
        <taxon>Neoptera</taxon>
        <taxon>Endopterygota</taxon>
        <taxon>Hymenoptera</taxon>
        <taxon>Apocrita</taxon>
        <taxon>Aculeata</taxon>
        <taxon>Vespoidea</taxon>
        <taxon>Vespidae</taxon>
        <taxon>Eumeninae</taxon>
        <taxon>Odynerus</taxon>
    </lineage>
</organism>
<dbReference type="EMBL" id="JAIFRP010000003">
    <property type="protein sequence ID" value="KAK2588613.1"/>
    <property type="molecule type" value="Genomic_DNA"/>
</dbReference>
<reference evidence="2" key="1">
    <citation type="submission" date="2021-08" db="EMBL/GenBank/DDBJ databases">
        <authorList>
            <person name="Misof B."/>
            <person name="Oliver O."/>
            <person name="Podsiadlowski L."/>
            <person name="Donath A."/>
            <person name="Peters R."/>
            <person name="Mayer C."/>
            <person name="Rust J."/>
            <person name="Gunkel S."/>
            <person name="Lesny P."/>
            <person name="Martin S."/>
            <person name="Oeyen J.P."/>
            <person name="Petersen M."/>
            <person name="Panagiotis P."/>
            <person name="Wilbrandt J."/>
            <person name="Tanja T."/>
        </authorList>
    </citation>
    <scope>NUCLEOTIDE SEQUENCE</scope>
    <source>
        <strain evidence="2">GBR_01_08_01A</strain>
        <tissue evidence="2">Thorax + abdomen</tissue>
    </source>
</reference>
<feature type="compositionally biased region" description="Low complexity" evidence="1">
    <location>
        <begin position="32"/>
        <end position="41"/>
    </location>
</feature>
<reference evidence="2" key="2">
    <citation type="journal article" date="2023" name="Commun. Biol.">
        <title>Intrasexual cuticular hydrocarbon dimorphism in a wasp sheds light on hydrocarbon biosynthesis genes in Hymenoptera.</title>
        <authorList>
            <person name="Moris V.C."/>
            <person name="Podsiadlowski L."/>
            <person name="Martin S."/>
            <person name="Oeyen J.P."/>
            <person name="Donath A."/>
            <person name="Petersen M."/>
            <person name="Wilbrandt J."/>
            <person name="Misof B."/>
            <person name="Liedtke D."/>
            <person name="Thamm M."/>
            <person name="Scheiner R."/>
            <person name="Schmitt T."/>
            <person name="Niehuis O."/>
        </authorList>
    </citation>
    <scope>NUCLEOTIDE SEQUENCE</scope>
    <source>
        <strain evidence="2">GBR_01_08_01A</strain>
    </source>
</reference>
<accession>A0AAD9RZS0</accession>
<evidence type="ECO:0000313" key="3">
    <source>
        <dbReference type="Proteomes" id="UP001258017"/>
    </source>
</evidence>